<feature type="domain" description="N-acetyltransferase" evidence="4">
    <location>
        <begin position="30"/>
        <end position="183"/>
    </location>
</feature>
<evidence type="ECO:0000259" key="4">
    <source>
        <dbReference type="PROSITE" id="PS51186"/>
    </source>
</evidence>
<protein>
    <submittedName>
        <fullName evidence="5">Ribosomal-protein-serine acetyltransferase</fullName>
    </submittedName>
</protein>
<keyword evidence="1 5" id="KW-0808">Transferase</keyword>
<dbReference type="PANTHER" id="PTHR43792:SF8">
    <property type="entry name" value="[RIBOSOMAL PROTEIN US5]-ALANINE N-ACETYLTRANSFERASE"/>
    <property type="match status" value="1"/>
</dbReference>
<evidence type="ECO:0000256" key="1">
    <source>
        <dbReference type="ARBA" id="ARBA00022679"/>
    </source>
</evidence>
<dbReference type="EMBL" id="FNEC01000003">
    <property type="protein sequence ID" value="SDI23320.1"/>
    <property type="molecule type" value="Genomic_DNA"/>
</dbReference>
<keyword evidence="2" id="KW-0012">Acyltransferase</keyword>
<name>A0A239LY02_9PSED</name>
<dbReference type="PANTHER" id="PTHR43792">
    <property type="entry name" value="GNAT FAMILY, PUTATIVE (AFU_ORTHOLOGUE AFUA_3G00765)-RELATED-RELATED"/>
    <property type="match status" value="1"/>
</dbReference>
<dbReference type="AlphaFoldDB" id="A0A239LY02"/>
<dbReference type="EMBL" id="FZPC01000022">
    <property type="protein sequence ID" value="SNT35235.1"/>
    <property type="molecule type" value="Genomic_DNA"/>
</dbReference>
<evidence type="ECO:0000313" key="6">
    <source>
        <dbReference type="EMBL" id="SNT35235.1"/>
    </source>
</evidence>
<evidence type="ECO:0000313" key="5">
    <source>
        <dbReference type="EMBL" id="SDI23320.1"/>
    </source>
</evidence>
<dbReference type="Pfam" id="PF13302">
    <property type="entry name" value="Acetyltransf_3"/>
    <property type="match status" value="1"/>
</dbReference>
<keyword evidence="7" id="KW-1185">Reference proteome</keyword>
<dbReference type="Proteomes" id="UP000198309">
    <property type="component" value="Unassembled WGS sequence"/>
</dbReference>
<gene>
    <name evidence="5" type="ORF">SAMN05216189_1003106</name>
    <name evidence="6" type="ORF">SAMN06295949_122111</name>
</gene>
<organism evidence="5">
    <name type="scientific">Pseudomonas delhiensis</name>
    <dbReference type="NCBI Taxonomy" id="366289"/>
    <lineage>
        <taxon>Bacteria</taxon>
        <taxon>Pseudomonadati</taxon>
        <taxon>Pseudomonadota</taxon>
        <taxon>Gammaproteobacteria</taxon>
        <taxon>Pseudomonadales</taxon>
        <taxon>Pseudomonadaceae</taxon>
        <taxon>Pseudomonas</taxon>
    </lineage>
</organism>
<evidence type="ECO:0000256" key="2">
    <source>
        <dbReference type="ARBA" id="ARBA00023315"/>
    </source>
</evidence>
<dbReference type="InterPro" id="IPR051531">
    <property type="entry name" value="N-acetyltransferase"/>
</dbReference>
<evidence type="ECO:0000256" key="3">
    <source>
        <dbReference type="ARBA" id="ARBA00038502"/>
    </source>
</evidence>
<dbReference type="Gene3D" id="3.40.630.30">
    <property type="match status" value="1"/>
</dbReference>
<sequence>MPPPEETPPVEYRLTTRDAVLVRPSLALCEPLRRALQDSYAEHAPFLDWVTPQVSAEQVLRSLKGAIANYAAPLAEKRLFLLSADRAEVIGCIGLQPRGRGDSYVIGYWASSRFAGQGYLSAALREVCAQLPRAWLYLTTSSANPRSQRLAEAAGFRLVRTLRGARNDAWHGTQDTLVYRRAPRA</sequence>
<dbReference type="InterPro" id="IPR000182">
    <property type="entry name" value="GNAT_dom"/>
</dbReference>
<reference evidence="6 7" key="2">
    <citation type="submission" date="2017-06" db="EMBL/GenBank/DDBJ databases">
        <authorList>
            <person name="Varghese N."/>
            <person name="Submissions S."/>
        </authorList>
    </citation>
    <scope>NUCLEOTIDE SEQUENCE [LARGE SCALE GENOMIC DNA]</scope>
    <source>
        <strain evidence="6 7">RLD-1</strain>
    </source>
</reference>
<comment type="similarity">
    <text evidence="3">Belongs to the acetyltransferase family. RimJ subfamily.</text>
</comment>
<reference evidence="5" key="1">
    <citation type="submission" date="2016-10" db="EMBL/GenBank/DDBJ databases">
        <authorList>
            <person name="de Groot N.N."/>
        </authorList>
    </citation>
    <scope>NUCLEOTIDE SEQUENCE [LARGE SCALE GENOMIC DNA]</scope>
    <source>
        <strain evidence="5">CCM 7361</strain>
    </source>
</reference>
<dbReference type="PROSITE" id="PS51186">
    <property type="entry name" value="GNAT"/>
    <property type="match status" value="1"/>
</dbReference>
<dbReference type="Proteomes" id="UP000199693">
    <property type="component" value="Unassembled WGS sequence"/>
</dbReference>
<dbReference type="GO" id="GO:0016747">
    <property type="term" value="F:acyltransferase activity, transferring groups other than amino-acyl groups"/>
    <property type="evidence" value="ECO:0007669"/>
    <property type="project" value="InterPro"/>
</dbReference>
<evidence type="ECO:0000313" key="7">
    <source>
        <dbReference type="Proteomes" id="UP000198309"/>
    </source>
</evidence>
<proteinExistence type="inferred from homology"/>
<dbReference type="InterPro" id="IPR016181">
    <property type="entry name" value="Acyl_CoA_acyltransferase"/>
</dbReference>
<dbReference type="SUPFAM" id="SSF55729">
    <property type="entry name" value="Acyl-CoA N-acyltransferases (Nat)"/>
    <property type="match status" value="1"/>
</dbReference>
<accession>A0A239LY02</accession>